<dbReference type="InterPro" id="IPR036038">
    <property type="entry name" value="Aminotransferase-like"/>
</dbReference>
<dbReference type="SUPFAM" id="SSF56752">
    <property type="entry name" value="D-aminoacid aminotransferase-like PLP-dependent enzymes"/>
    <property type="match status" value="1"/>
</dbReference>
<dbReference type="Proteomes" id="UP001501295">
    <property type="component" value="Unassembled WGS sequence"/>
</dbReference>
<dbReference type="InterPro" id="IPR043131">
    <property type="entry name" value="BCAT-like_N"/>
</dbReference>
<evidence type="ECO:0000313" key="2">
    <source>
        <dbReference type="EMBL" id="GAA4677807.1"/>
    </source>
</evidence>
<comment type="similarity">
    <text evidence="1">Belongs to the class-IV pyridoxal-phosphate-dependent aminotransferase family.</text>
</comment>
<sequence length="296" mass="30970">MTVPVLLVLAQSTPTTDGSAPSPATFVEADLAAPQVSVLDLGVTRGDGIFESIGVVDGRAQALEPHLNRLAKSAGMLDLPAPDLDLWRAGVLRSIELAGDSAAASELLVKLVLTRGIEGGDDVTGWVLCFADVSHVDAREGISVVTLDRGYRSDVAETSPWLLQGAKTLSYALNKAALREAERRGADDVVFVSTDGFVLEGPNSTVIALIDGEYVTTPSSLGVLEGTTQAAFFSDVEARGGRASYRPITVDELRAADALWLASSGRQIAPVVSLDGVPVAQDPAFTAAAEERMLAR</sequence>
<reference evidence="3" key="1">
    <citation type="journal article" date="2019" name="Int. J. Syst. Evol. Microbiol.">
        <title>The Global Catalogue of Microorganisms (GCM) 10K type strain sequencing project: providing services to taxonomists for standard genome sequencing and annotation.</title>
        <authorList>
            <consortium name="The Broad Institute Genomics Platform"/>
            <consortium name="The Broad Institute Genome Sequencing Center for Infectious Disease"/>
            <person name="Wu L."/>
            <person name="Ma J."/>
        </authorList>
    </citation>
    <scope>NUCLEOTIDE SEQUENCE [LARGE SCALE GENOMIC DNA]</scope>
    <source>
        <strain evidence="3">JCM 18956</strain>
    </source>
</reference>
<proteinExistence type="inferred from homology"/>
<gene>
    <name evidence="2" type="ORF">GCM10025780_23330</name>
</gene>
<evidence type="ECO:0000256" key="1">
    <source>
        <dbReference type="ARBA" id="ARBA00009320"/>
    </source>
</evidence>
<organism evidence="2 3">
    <name type="scientific">Frondihabitans cladoniiphilus</name>
    <dbReference type="NCBI Taxonomy" id="715785"/>
    <lineage>
        <taxon>Bacteria</taxon>
        <taxon>Bacillati</taxon>
        <taxon>Actinomycetota</taxon>
        <taxon>Actinomycetes</taxon>
        <taxon>Micrococcales</taxon>
        <taxon>Microbacteriaceae</taxon>
        <taxon>Frondihabitans</taxon>
    </lineage>
</organism>
<dbReference type="EMBL" id="BAABLM010000004">
    <property type="protein sequence ID" value="GAA4677807.1"/>
    <property type="molecule type" value="Genomic_DNA"/>
</dbReference>
<protein>
    <submittedName>
        <fullName evidence="2">Aminodeoxychorismate lyase</fullName>
    </submittedName>
</protein>
<dbReference type="PANTHER" id="PTHR42743">
    <property type="entry name" value="AMINO-ACID AMINOTRANSFERASE"/>
    <property type="match status" value="1"/>
</dbReference>
<evidence type="ECO:0000313" key="3">
    <source>
        <dbReference type="Proteomes" id="UP001501295"/>
    </source>
</evidence>
<dbReference type="GO" id="GO:0016829">
    <property type="term" value="F:lyase activity"/>
    <property type="evidence" value="ECO:0007669"/>
    <property type="project" value="UniProtKB-KW"/>
</dbReference>
<dbReference type="PANTHER" id="PTHR42743:SF11">
    <property type="entry name" value="AMINODEOXYCHORISMATE LYASE"/>
    <property type="match status" value="1"/>
</dbReference>
<dbReference type="Pfam" id="PF01063">
    <property type="entry name" value="Aminotran_4"/>
    <property type="match status" value="1"/>
</dbReference>
<comment type="caution">
    <text evidence="2">The sequence shown here is derived from an EMBL/GenBank/DDBJ whole genome shotgun (WGS) entry which is preliminary data.</text>
</comment>
<keyword evidence="3" id="KW-1185">Reference proteome</keyword>
<keyword evidence="2" id="KW-0456">Lyase</keyword>
<accession>A0ABP8W1A1</accession>
<dbReference type="InterPro" id="IPR043132">
    <property type="entry name" value="BCAT-like_C"/>
</dbReference>
<name>A0ABP8W1A1_9MICO</name>
<dbReference type="RefSeq" id="WP_345376053.1">
    <property type="nucleotide sequence ID" value="NZ_BAABLM010000004.1"/>
</dbReference>
<dbReference type="Gene3D" id="3.20.10.10">
    <property type="entry name" value="D-amino Acid Aminotransferase, subunit A, domain 2"/>
    <property type="match status" value="1"/>
</dbReference>
<dbReference type="InterPro" id="IPR050571">
    <property type="entry name" value="Class-IV_PLP-Dep_Aminotrnsfr"/>
</dbReference>
<dbReference type="InterPro" id="IPR001544">
    <property type="entry name" value="Aminotrans_IV"/>
</dbReference>
<dbReference type="Gene3D" id="3.30.470.10">
    <property type="match status" value="1"/>
</dbReference>